<sequence>MAQAAWKWMVVAAAVGAGVLACDGGGGNNPPPPSNGFDAGVNVFRPGLGEDDGAPQGTPFSLPEGVSFAGTLRGADEVSGECENASVESQGSGAYVRVCVPLRNDTGAPVQVTFPPGLVVVSTSEGRGQNGLLIERTILVVPPTPPGPGGRDDAGTPDGGVEENAYIVPLYMYCLNEERDPSNQYMTYAVGPVTSDDALQELLRLLEGKVIDSSDDVGVVQNALYSITEGRGLTTPDRDAIDDL</sequence>
<dbReference type="AlphaFoldDB" id="A0AAE6G2K9"/>
<evidence type="ECO:0000313" key="3">
    <source>
        <dbReference type="Proteomes" id="UP000320179"/>
    </source>
</evidence>
<accession>A0AAE6G2K9</accession>
<keyword evidence="1" id="KW-0732">Signal</keyword>
<name>A0AAE6G2K9_MYXXA</name>
<evidence type="ECO:0000256" key="1">
    <source>
        <dbReference type="SAM" id="SignalP"/>
    </source>
</evidence>
<reference evidence="2 3" key="1">
    <citation type="journal article" date="2019" name="Science">
        <title>Social genes are selection hotspots in kin groups of a soil microbe.</title>
        <authorList>
            <person name="Wielgoss S."/>
            <person name="Wolfensberger R."/>
            <person name="Sun L."/>
            <person name="Fiegna F."/>
            <person name="Velicer G.J."/>
        </authorList>
    </citation>
    <scope>NUCLEOTIDE SEQUENCE [LARGE SCALE GENOMIC DNA]</scope>
    <source>
        <strain evidence="2 3">MC3.5.9c15</strain>
    </source>
</reference>
<gene>
    <name evidence="2" type="ORF">BHS09_22985</name>
</gene>
<dbReference type="PROSITE" id="PS51257">
    <property type="entry name" value="PROKAR_LIPOPROTEIN"/>
    <property type="match status" value="1"/>
</dbReference>
<dbReference type="EMBL" id="CP017174">
    <property type="protein sequence ID" value="QDE69617.1"/>
    <property type="molecule type" value="Genomic_DNA"/>
</dbReference>
<dbReference type="RefSeq" id="WP_140799071.1">
    <property type="nucleotide sequence ID" value="NZ_CP017172.1"/>
</dbReference>
<evidence type="ECO:0000313" key="2">
    <source>
        <dbReference type="EMBL" id="QDE69617.1"/>
    </source>
</evidence>
<evidence type="ECO:0008006" key="4">
    <source>
        <dbReference type="Google" id="ProtNLM"/>
    </source>
</evidence>
<dbReference type="Proteomes" id="UP000320179">
    <property type="component" value="Chromosome"/>
</dbReference>
<feature type="chain" id="PRO_5042186917" description="Lipoprotein" evidence="1">
    <location>
        <begin position="22"/>
        <end position="244"/>
    </location>
</feature>
<proteinExistence type="predicted"/>
<feature type="signal peptide" evidence="1">
    <location>
        <begin position="1"/>
        <end position="21"/>
    </location>
</feature>
<organism evidence="2 3">
    <name type="scientific">Myxococcus xanthus</name>
    <dbReference type="NCBI Taxonomy" id="34"/>
    <lineage>
        <taxon>Bacteria</taxon>
        <taxon>Pseudomonadati</taxon>
        <taxon>Myxococcota</taxon>
        <taxon>Myxococcia</taxon>
        <taxon>Myxococcales</taxon>
        <taxon>Cystobacterineae</taxon>
        <taxon>Myxococcaceae</taxon>
        <taxon>Myxococcus</taxon>
    </lineage>
</organism>
<protein>
    <recommendedName>
        <fullName evidence="4">Lipoprotein</fullName>
    </recommendedName>
</protein>